<evidence type="ECO:0000313" key="3">
    <source>
        <dbReference type="Proteomes" id="UP000718451"/>
    </source>
</evidence>
<proteinExistence type="predicted"/>
<dbReference type="InterPro" id="IPR018673">
    <property type="entry name" value="DUF2141"/>
</dbReference>
<accession>A0ABX1GS27</accession>
<protein>
    <submittedName>
        <fullName evidence="2">DUF2141 domain-containing protein</fullName>
    </submittedName>
</protein>
<feature type="signal peptide" evidence="1">
    <location>
        <begin position="1"/>
        <end position="19"/>
    </location>
</feature>
<dbReference type="RefSeq" id="WP_168552929.1">
    <property type="nucleotide sequence ID" value="NZ_JAAWWL010000002.1"/>
</dbReference>
<keyword evidence="1" id="KW-0732">Signal</keyword>
<comment type="caution">
    <text evidence="2">The sequence shown here is derived from an EMBL/GenBank/DDBJ whole genome shotgun (WGS) entry which is preliminary data.</text>
</comment>
<keyword evidence="3" id="KW-1185">Reference proteome</keyword>
<gene>
    <name evidence="2" type="ORF">HCU67_12415</name>
</gene>
<reference evidence="2 3" key="1">
    <citation type="submission" date="2020-04" db="EMBL/GenBank/DDBJ databases">
        <authorList>
            <person name="Yoon J."/>
        </authorList>
    </citation>
    <scope>NUCLEOTIDE SEQUENCE [LARGE SCALE GENOMIC DNA]</scope>
    <source>
        <strain evidence="2 3">DJ-13</strain>
    </source>
</reference>
<organism evidence="2 3">
    <name type="scientific">Croceivirga thetidis</name>
    <dbReference type="NCBI Taxonomy" id="2721623"/>
    <lineage>
        <taxon>Bacteria</taxon>
        <taxon>Pseudomonadati</taxon>
        <taxon>Bacteroidota</taxon>
        <taxon>Flavobacteriia</taxon>
        <taxon>Flavobacteriales</taxon>
        <taxon>Flavobacteriaceae</taxon>
        <taxon>Croceivirga</taxon>
    </lineage>
</organism>
<evidence type="ECO:0000256" key="1">
    <source>
        <dbReference type="SAM" id="SignalP"/>
    </source>
</evidence>
<name>A0ABX1GS27_9FLAO</name>
<dbReference type="Pfam" id="PF09912">
    <property type="entry name" value="DUF2141"/>
    <property type="match status" value="1"/>
</dbReference>
<dbReference type="Proteomes" id="UP000718451">
    <property type="component" value="Unassembled WGS sequence"/>
</dbReference>
<feature type="chain" id="PRO_5046915105" evidence="1">
    <location>
        <begin position="20"/>
        <end position="139"/>
    </location>
</feature>
<dbReference type="EMBL" id="JAAWWL010000002">
    <property type="protein sequence ID" value="NKI32752.1"/>
    <property type="molecule type" value="Genomic_DNA"/>
</dbReference>
<evidence type="ECO:0000313" key="2">
    <source>
        <dbReference type="EMBL" id="NKI32752.1"/>
    </source>
</evidence>
<sequence>MKSLVLSLALFFMVFTINAQEDKGITITVTIDNVTSDQGKVLAAIHTPETFMRGPGVLNAESEISEGKVKLTFENVSEGTYAIMAMHDVNNNKQMDFEANGMPKESYGMSGNDMTMGPPNFEMAKFDVADKDLEFNIRF</sequence>